<sequence length="143" mass="16236">RQVHRDKESLIIIGALLTAHTLLSCTSLQVNALSFDSPRLLPEPPCLEKGRKSRALCSRTHVLRAYVDVIHGGTKRERGERETGDKGSERICRSEWIRGYGSTNKVITRTQTAGTMVSREIEVDPSDTAEFERIMKNFLQKYY</sequence>
<evidence type="ECO:0000313" key="1">
    <source>
        <dbReference type="EMBL" id="KYQ57952.1"/>
    </source>
</evidence>
<name>A0A151XC54_9HYME</name>
<gene>
    <name evidence="1" type="ORF">ALC60_03001</name>
</gene>
<protein>
    <submittedName>
        <fullName evidence="1">Uncharacterized protein</fullName>
    </submittedName>
</protein>
<dbReference type="AlphaFoldDB" id="A0A151XC54"/>
<reference evidence="1 2" key="1">
    <citation type="submission" date="2015-09" db="EMBL/GenBank/DDBJ databases">
        <title>Trachymyrmex zeteki WGS genome.</title>
        <authorList>
            <person name="Nygaard S."/>
            <person name="Hu H."/>
            <person name="Boomsma J."/>
            <person name="Zhang G."/>
        </authorList>
    </citation>
    <scope>NUCLEOTIDE SEQUENCE [LARGE SCALE GENOMIC DNA]</scope>
    <source>
        <strain evidence="1">Tzet28-1</strain>
        <tissue evidence="1">Whole body</tissue>
    </source>
</reference>
<dbReference type="Proteomes" id="UP000075809">
    <property type="component" value="Unassembled WGS sequence"/>
</dbReference>
<keyword evidence="2" id="KW-1185">Reference proteome</keyword>
<accession>A0A151XC54</accession>
<evidence type="ECO:0000313" key="2">
    <source>
        <dbReference type="Proteomes" id="UP000075809"/>
    </source>
</evidence>
<organism evidence="1 2">
    <name type="scientific">Mycetomoellerius zeteki</name>
    <dbReference type="NCBI Taxonomy" id="64791"/>
    <lineage>
        <taxon>Eukaryota</taxon>
        <taxon>Metazoa</taxon>
        <taxon>Ecdysozoa</taxon>
        <taxon>Arthropoda</taxon>
        <taxon>Hexapoda</taxon>
        <taxon>Insecta</taxon>
        <taxon>Pterygota</taxon>
        <taxon>Neoptera</taxon>
        <taxon>Endopterygota</taxon>
        <taxon>Hymenoptera</taxon>
        <taxon>Apocrita</taxon>
        <taxon>Aculeata</taxon>
        <taxon>Formicoidea</taxon>
        <taxon>Formicidae</taxon>
        <taxon>Myrmicinae</taxon>
        <taxon>Mycetomoellerius</taxon>
    </lineage>
</organism>
<proteinExistence type="predicted"/>
<feature type="non-terminal residue" evidence="1">
    <location>
        <position position="1"/>
    </location>
</feature>
<dbReference type="EMBL" id="KQ982314">
    <property type="protein sequence ID" value="KYQ57952.1"/>
    <property type="molecule type" value="Genomic_DNA"/>
</dbReference>